<keyword evidence="5" id="KW-0804">Transcription</keyword>
<evidence type="ECO:0000256" key="2">
    <source>
        <dbReference type="ARBA" id="ARBA00010289"/>
    </source>
</evidence>
<dbReference type="InterPro" id="IPR019035">
    <property type="entry name" value="Mediator_Med12"/>
</dbReference>
<gene>
    <name evidence="9" type="ORF">BN1211_5688</name>
</gene>
<evidence type="ECO:0000256" key="1">
    <source>
        <dbReference type="ARBA" id="ARBA00004123"/>
    </source>
</evidence>
<accession>A0A0H5C9N9</accession>
<reference evidence="10" key="1">
    <citation type="journal article" date="2015" name="J. Biotechnol.">
        <title>The structure of the Cyberlindnera jadinii genome and its relation to Candida utilis analyzed by the occurrence of single nucleotide polymorphisms.</title>
        <authorList>
            <person name="Rupp O."/>
            <person name="Brinkrolf K."/>
            <person name="Buerth C."/>
            <person name="Kunigo M."/>
            <person name="Schneider J."/>
            <person name="Jaenicke S."/>
            <person name="Goesmann A."/>
            <person name="Puehler A."/>
            <person name="Jaeger K.-E."/>
            <person name="Ernst J.F."/>
        </authorList>
    </citation>
    <scope>NUCLEOTIDE SEQUENCE [LARGE SCALE GENOMIC DNA]</scope>
    <source>
        <strain evidence="10">ATCC 18201 / CBS 1600 / BCRC 20928 / JCM 3617 / NBRC 0987 / NRRL Y-1542</strain>
    </source>
</reference>
<keyword evidence="6" id="KW-0539">Nucleus</keyword>
<evidence type="ECO:0000256" key="4">
    <source>
        <dbReference type="ARBA" id="ARBA00023015"/>
    </source>
</evidence>
<dbReference type="GO" id="GO:0006357">
    <property type="term" value="P:regulation of transcription by RNA polymerase II"/>
    <property type="evidence" value="ECO:0007669"/>
    <property type="project" value="InterPro"/>
</dbReference>
<proteinExistence type="inferred from homology"/>
<evidence type="ECO:0000256" key="6">
    <source>
        <dbReference type="ARBA" id="ARBA00023242"/>
    </source>
</evidence>
<evidence type="ECO:0000256" key="3">
    <source>
        <dbReference type="ARBA" id="ARBA00019622"/>
    </source>
</evidence>
<dbReference type="GO" id="GO:0016592">
    <property type="term" value="C:mediator complex"/>
    <property type="evidence" value="ECO:0007669"/>
    <property type="project" value="InterPro"/>
</dbReference>
<organism evidence="9 10">
    <name type="scientific">Cyberlindnera jadinii (strain ATCC 18201 / CBS 1600 / BCRC 20928 / JCM 3617 / NBRC 0987 / NRRL Y-1542)</name>
    <name type="common">Torula yeast</name>
    <name type="synonym">Candida utilis</name>
    <dbReference type="NCBI Taxonomy" id="983966"/>
    <lineage>
        <taxon>Eukaryota</taxon>
        <taxon>Fungi</taxon>
        <taxon>Dikarya</taxon>
        <taxon>Ascomycota</taxon>
        <taxon>Saccharomycotina</taxon>
        <taxon>Saccharomycetes</taxon>
        <taxon>Phaffomycetales</taxon>
        <taxon>Phaffomycetaceae</taxon>
        <taxon>Cyberlindnera</taxon>
    </lineage>
</organism>
<sequence>MYGSKTTAVKPQRAQSSRDELINNRYNLSEPEGVYPLDGSHSGINKYPDFQPWKHTVKEDHIAVDHLQRGYFESPQVGNELLSARNIMHQLLRSKNSLESLSSNVLMAMDLRARNNRVGPGTYKPPPRVTLTDQKRENWLKDLANSEVPLRKLARTIPHGVRNKTLIEQCVSKKIPITRAIWFVRCVSTNELRGLKRKVEPISNTHGCKNGPPRCWNLLKVVSRLPQIRVVSTGKGKLEDECKLSAKICIKLVH</sequence>
<dbReference type="Pfam" id="PF09497">
    <property type="entry name" value="Med12"/>
    <property type="match status" value="1"/>
</dbReference>
<evidence type="ECO:0000313" key="10">
    <source>
        <dbReference type="Proteomes" id="UP000038830"/>
    </source>
</evidence>
<dbReference type="PANTHER" id="PTHR46567:SF1">
    <property type="entry name" value="MEDIATOR OF RNA POLYMERASE II TRANSCRIPTION SUBUNIT 12"/>
    <property type="match status" value="1"/>
</dbReference>
<protein>
    <recommendedName>
        <fullName evidence="3">Mediator of RNA polymerase II transcription subunit 12</fullName>
    </recommendedName>
    <alternativeName>
        <fullName evidence="7">Mediator complex subunit 12</fullName>
    </alternativeName>
</protein>
<comment type="similarity">
    <text evidence="2">Belongs to the Mediator complex subunit 12 family.</text>
</comment>
<keyword evidence="4" id="KW-0805">Transcription regulation</keyword>
<dbReference type="EMBL" id="CDQK01000006">
    <property type="protein sequence ID" value="CEP24772.1"/>
    <property type="molecule type" value="Genomic_DNA"/>
</dbReference>
<dbReference type="AlphaFoldDB" id="A0A0H5C9N9"/>
<evidence type="ECO:0000256" key="5">
    <source>
        <dbReference type="ARBA" id="ARBA00023163"/>
    </source>
</evidence>
<name>A0A0H5C9N9_CYBJN</name>
<comment type="subcellular location">
    <subcellularLocation>
        <location evidence="1">Nucleus</location>
    </subcellularLocation>
</comment>
<dbReference type="GO" id="GO:0003712">
    <property type="term" value="F:transcription coregulator activity"/>
    <property type="evidence" value="ECO:0007669"/>
    <property type="project" value="InterPro"/>
</dbReference>
<evidence type="ECO:0000259" key="8">
    <source>
        <dbReference type="SMART" id="SM01281"/>
    </source>
</evidence>
<dbReference type="SMART" id="SM01281">
    <property type="entry name" value="Med12"/>
    <property type="match status" value="1"/>
</dbReference>
<dbReference type="Proteomes" id="UP000038830">
    <property type="component" value="Unassembled WGS sequence"/>
</dbReference>
<evidence type="ECO:0000313" key="9">
    <source>
        <dbReference type="EMBL" id="CEP24772.1"/>
    </source>
</evidence>
<dbReference type="PANTHER" id="PTHR46567">
    <property type="entry name" value="MEDIATOR OF RNA POLYMERASE II TRANSCRIPTION SUBUNIT 12"/>
    <property type="match status" value="1"/>
</dbReference>
<feature type="domain" description="Mediator complex subunit Med12" evidence="8">
    <location>
        <begin position="122"/>
        <end position="185"/>
    </location>
</feature>
<evidence type="ECO:0000256" key="7">
    <source>
        <dbReference type="ARBA" id="ARBA00032010"/>
    </source>
</evidence>